<dbReference type="Proteomes" id="UP000785679">
    <property type="component" value="Unassembled WGS sequence"/>
</dbReference>
<organism evidence="1 2">
    <name type="scientific">Halteria grandinella</name>
    <dbReference type="NCBI Taxonomy" id="5974"/>
    <lineage>
        <taxon>Eukaryota</taxon>
        <taxon>Sar</taxon>
        <taxon>Alveolata</taxon>
        <taxon>Ciliophora</taxon>
        <taxon>Intramacronucleata</taxon>
        <taxon>Spirotrichea</taxon>
        <taxon>Stichotrichia</taxon>
        <taxon>Sporadotrichida</taxon>
        <taxon>Halteriidae</taxon>
        <taxon>Halteria</taxon>
    </lineage>
</organism>
<sequence>MENALQNALKRRITMDYLSERSGPNFGPSGVDTKRFTFEVIQDKLDKFKTKLKKTTMNREALIDFVGQDYNVSMTMLTATDAILFCRGPGLDQSEQYNEDKLIHWLQASLPGMRKLDDKFEPRREPAKSLNTSQDNFHLFKLSGVGTLKNMHSQRHSRTTSMQLAVQNQSVLNQMNDCLKECQKAPALRRKVQETLTSLEQSMIDYRAQRGMVASLDARKRLKDKAMKEEEAKERSVQVMLEQTAVLDSPIRAANLQEVLKKQWCEYKDSYVIMSKLTKRQKQKLNDMIFNRYHDI</sequence>
<gene>
    <name evidence="1" type="ORF">FGO68_gene16873</name>
</gene>
<evidence type="ECO:0000313" key="2">
    <source>
        <dbReference type="Proteomes" id="UP000785679"/>
    </source>
</evidence>
<comment type="caution">
    <text evidence="1">The sequence shown here is derived from an EMBL/GenBank/DDBJ whole genome shotgun (WGS) entry which is preliminary data.</text>
</comment>
<dbReference type="OrthoDB" id="10470175at2759"/>
<dbReference type="AlphaFoldDB" id="A0A8J8NCM0"/>
<keyword evidence="2" id="KW-1185">Reference proteome</keyword>
<reference evidence="1" key="1">
    <citation type="submission" date="2019-06" db="EMBL/GenBank/DDBJ databases">
        <authorList>
            <person name="Zheng W."/>
        </authorList>
    </citation>
    <scope>NUCLEOTIDE SEQUENCE</scope>
    <source>
        <strain evidence="1">QDHG01</strain>
    </source>
</reference>
<name>A0A8J8NCM0_HALGN</name>
<protein>
    <submittedName>
        <fullName evidence="1">Uncharacterized protein</fullName>
    </submittedName>
</protein>
<evidence type="ECO:0000313" key="1">
    <source>
        <dbReference type="EMBL" id="TNV72266.1"/>
    </source>
</evidence>
<accession>A0A8J8NCM0</accession>
<dbReference type="EMBL" id="RRYP01023241">
    <property type="protein sequence ID" value="TNV72266.1"/>
    <property type="molecule type" value="Genomic_DNA"/>
</dbReference>
<proteinExistence type="predicted"/>